<feature type="region of interest" description="Disordered" evidence="4">
    <location>
        <begin position="438"/>
        <end position="467"/>
    </location>
</feature>
<evidence type="ECO:0000256" key="1">
    <source>
        <dbReference type="ARBA" id="ARBA00022771"/>
    </source>
</evidence>
<keyword evidence="8" id="KW-1185">Reference proteome</keyword>
<keyword evidence="6" id="KW-0732">Signal</keyword>
<dbReference type="WBParaSite" id="PSAMB.scaffold1601size29516.g13991.t1">
    <property type="protein sequence ID" value="PSAMB.scaffold1601size29516.g13991.t1"/>
    <property type="gene ID" value="PSAMB.scaffold1601size29516.g13991"/>
</dbReference>
<keyword evidence="2" id="KW-0862">Zinc</keyword>
<sequence length="637" mass="73485">MKILFIPYCFFPLLFFFGFVPIAAIAVDPGDYVFVDPKSSKIKVKDLRALLDKRGLPYHDFHEKSEYVNALVESGPLTVGELKIARDSTSESISSDDIEELVTDLIAKTFEETVLTSSKIWLVRIDPESNSTTNTLDEAVWRRLITTLNTFEVEFGQLNCTTAAVYCQTKGWNSPTLILVIPRLHNSAEHSKNAEAYLLQTSINSLNQKVYEADSVLRQIYSQLHGKHVRYLPSRENFENLQTDGLKCSVQIVLLTDLRQCPFLLSALAANFNYDPWCFALGPKTIVSGTLVLPDNHVGAFYAIKSQHYYSNRWRIIPQNQSKPDANDDTSNAMVTFDSLSDLLMQLSLMKAKKLEAERKWQPKKVNKPYTHTYTDSPPPTNSNSKKRSEHEFSSVFWYNVIVLLLVTIGIPGIGIYVLHRGNTERRRTEELTRYRSNISSRNQSGRQNISRNVWEEEEDNQNERSYRPSSTILHSYDLNPNQEMCLLSIEDYLTIMTLRVTNMTDWHKKAFIRYSLHRAVSRDLQMLLPHYRISIEEIGFPPYNWIMRLPVVETGYFSADIRQSECLICQCSIDNPEDRLCRLPCNCRDVIYHFDCIVPWLIKREDPNSHSFLSGRLHTERPCPTCRFDITNWGLQ</sequence>
<dbReference type="PANTHER" id="PTHR15302">
    <property type="entry name" value="E3 UBIQUITIN-PROTEIN LIGASE RNF103"/>
    <property type="match status" value="1"/>
</dbReference>
<feature type="signal peptide" evidence="6">
    <location>
        <begin position="1"/>
        <end position="24"/>
    </location>
</feature>
<proteinExistence type="predicted"/>
<dbReference type="GO" id="GO:0004842">
    <property type="term" value="F:ubiquitin-protein transferase activity"/>
    <property type="evidence" value="ECO:0007669"/>
    <property type="project" value="InterPro"/>
</dbReference>
<feature type="transmembrane region" description="Helical" evidence="5">
    <location>
        <begin position="397"/>
        <end position="419"/>
    </location>
</feature>
<evidence type="ECO:0000256" key="4">
    <source>
        <dbReference type="SAM" id="MobiDB-lite"/>
    </source>
</evidence>
<dbReference type="GO" id="GO:0036503">
    <property type="term" value="P:ERAD pathway"/>
    <property type="evidence" value="ECO:0007669"/>
    <property type="project" value="TreeGrafter"/>
</dbReference>
<organism evidence="8 9">
    <name type="scientific">Plectus sambesii</name>
    <dbReference type="NCBI Taxonomy" id="2011161"/>
    <lineage>
        <taxon>Eukaryota</taxon>
        <taxon>Metazoa</taxon>
        <taxon>Ecdysozoa</taxon>
        <taxon>Nematoda</taxon>
        <taxon>Chromadorea</taxon>
        <taxon>Plectida</taxon>
        <taxon>Plectina</taxon>
        <taxon>Plectoidea</taxon>
        <taxon>Plectidae</taxon>
        <taxon>Plectus</taxon>
    </lineage>
</organism>
<dbReference type="AlphaFoldDB" id="A0A914V7K5"/>
<feature type="domain" description="RING-type" evidence="7">
    <location>
        <begin position="567"/>
        <end position="628"/>
    </location>
</feature>
<dbReference type="Proteomes" id="UP000887566">
    <property type="component" value="Unplaced"/>
</dbReference>
<dbReference type="InterPro" id="IPR042494">
    <property type="entry name" value="RNF103"/>
</dbReference>
<dbReference type="Gene3D" id="3.40.30.10">
    <property type="entry name" value="Glutaredoxin"/>
    <property type="match status" value="1"/>
</dbReference>
<protein>
    <submittedName>
        <fullName evidence="9">RING-type domain-containing protein</fullName>
    </submittedName>
</protein>
<keyword evidence="5" id="KW-0472">Membrane</keyword>
<dbReference type="PROSITE" id="PS50089">
    <property type="entry name" value="ZF_RING_2"/>
    <property type="match status" value="1"/>
</dbReference>
<evidence type="ECO:0000256" key="5">
    <source>
        <dbReference type="SAM" id="Phobius"/>
    </source>
</evidence>
<evidence type="ECO:0000256" key="6">
    <source>
        <dbReference type="SAM" id="SignalP"/>
    </source>
</evidence>
<keyword evidence="5" id="KW-0812">Transmembrane</keyword>
<dbReference type="PANTHER" id="PTHR15302:SF0">
    <property type="entry name" value="E3 UBIQUITIN-PROTEIN LIGASE RNF103"/>
    <property type="match status" value="1"/>
</dbReference>
<name>A0A914V7K5_9BILA</name>
<evidence type="ECO:0000313" key="9">
    <source>
        <dbReference type="WBParaSite" id="PSAMB.scaffold1601size29516.g13991.t1"/>
    </source>
</evidence>
<feature type="chain" id="PRO_5036964903" evidence="6">
    <location>
        <begin position="25"/>
        <end position="637"/>
    </location>
</feature>
<evidence type="ECO:0000313" key="8">
    <source>
        <dbReference type="Proteomes" id="UP000887566"/>
    </source>
</evidence>
<keyword evidence="1 3" id="KW-0863">Zinc-finger</keyword>
<reference evidence="9" key="1">
    <citation type="submission" date="2022-11" db="UniProtKB">
        <authorList>
            <consortium name="WormBaseParasite"/>
        </authorList>
    </citation>
    <scope>IDENTIFICATION</scope>
</reference>
<evidence type="ECO:0000256" key="2">
    <source>
        <dbReference type="ARBA" id="ARBA00022833"/>
    </source>
</evidence>
<keyword evidence="5" id="KW-1133">Transmembrane helix</keyword>
<dbReference type="GO" id="GO:0008270">
    <property type="term" value="F:zinc ion binding"/>
    <property type="evidence" value="ECO:0007669"/>
    <property type="project" value="UniProtKB-KW"/>
</dbReference>
<keyword evidence="1 3" id="KW-0479">Metal-binding</keyword>
<dbReference type="GO" id="GO:0016567">
    <property type="term" value="P:protein ubiquitination"/>
    <property type="evidence" value="ECO:0007669"/>
    <property type="project" value="InterPro"/>
</dbReference>
<dbReference type="GO" id="GO:0005783">
    <property type="term" value="C:endoplasmic reticulum"/>
    <property type="evidence" value="ECO:0007669"/>
    <property type="project" value="TreeGrafter"/>
</dbReference>
<dbReference type="InterPro" id="IPR001841">
    <property type="entry name" value="Znf_RING"/>
</dbReference>
<dbReference type="Gene3D" id="3.30.40.10">
    <property type="entry name" value="Zinc/RING finger domain, C3HC4 (zinc finger)"/>
    <property type="match status" value="1"/>
</dbReference>
<feature type="region of interest" description="Disordered" evidence="4">
    <location>
        <begin position="366"/>
        <end position="387"/>
    </location>
</feature>
<dbReference type="SUPFAM" id="SSF57850">
    <property type="entry name" value="RING/U-box"/>
    <property type="match status" value="1"/>
</dbReference>
<accession>A0A914V7K5</accession>
<evidence type="ECO:0000256" key="3">
    <source>
        <dbReference type="PROSITE-ProRule" id="PRU00175"/>
    </source>
</evidence>
<dbReference type="InterPro" id="IPR013083">
    <property type="entry name" value="Znf_RING/FYVE/PHD"/>
</dbReference>
<feature type="compositionally biased region" description="Polar residues" evidence="4">
    <location>
        <begin position="438"/>
        <end position="452"/>
    </location>
</feature>
<evidence type="ECO:0000259" key="7">
    <source>
        <dbReference type="PROSITE" id="PS50089"/>
    </source>
</evidence>